<dbReference type="Gene3D" id="1.10.3210.10">
    <property type="entry name" value="Hypothetical protein af1432"/>
    <property type="match status" value="1"/>
</dbReference>
<dbReference type="PANTHER" id="PTHR38659:SF1">
    <property type="entry name" value="METAL DEPENDENT PHOSPHOHYDROLASE"/>
    <property type="match status" value="1"/>
</dbReference>
<dbReference type="HOGENOM" id="CLU_090635_1_0_0"/>
<accession>B9K8N4</accession>
<dbReference type="CDD" id="cd00077">
    <property type="entry name" value="HDc"/>
    <property type="match status" value="1"/>
</dbReference>
<dbReference type="STRING" id="309803.CTN_1141"/>
<evidence type="ECO:0000313" key="3">
    <source>
        <dbReference type="Proteomes" id="UP000000445"/>
    </source>
</evidence>
<protein>
    <submittedName>
        <fullName evidence="2">Metal dependent phosphohydrolase</fullName>
    </submittedName>
</protein>
<organism evidence="2 3">
    <name type="scientific">Thermotoga neapolitana (strain ATCC 49049 / DSM 4359 / NBRC 107923 / NS-E)</name>
    <dbReference type="NCBI Taxonomy" id="309803"/>
    <lineage>
        <taxon>Bacteria</taxon>
        <taxon>Thermotogati</taxon>
        <taxon>Thermotogota</taxon>
        <taxon>Thermotogae</taxon>
        <taxon>Thermotogales</taxon>
        <taxon>Thermotogaceae</taxon>
        <taxon>Thermotoga</taxon>
    </lineage>
</organism>
<dbReference type="GO" id="GO:0016787">
    <property type="term" value="F:hydrolase activity"/>
    <property type="evidence" value="ECO:0007669"/>
    <property type="project" value="UniProtKB-KW"/>
</dbReference>
<dbReference type="RefSeq" id="WP_015919632.1">
    <property type="nucleotide sequence ID" value="NC_011978.1"/>
</dbReference>
<dbReference type="InterPro" id="IPR006674">
    <property type="entry name" value="HD_domain"/>
</dbReference>
<dbReference type="PROSITE" id="PS51831">
    <property type="entry name" value="HD"/>
    <property type="match status" value="1"/>
</dbReference>
<dbReference type="PANTHER" id="PTHR38659">
    <property type="entry name" value="METAL-DEPENDENT PHOSPHOHYDROLASE"/>
    <property type="match status" value="1"/>
</dbReference>
<dbReference type="SMART" id="SM00471">
    <property type="entry name" value="HDc"/>
    <property type="match status" value="1"/>
</dbReference>
<feature type="domain" description="HD" evidence="1">
    <location>
        <begin position="20"/>
        <end position="129"/>
    </location>
</feature>
<dbReference type="SUPFAM" id="SSF109604">
    <property type="entry name" value="HD-domain/PDEase-like"/>
    <property type="match status" value="1"/>
</dbReference>
<dbReference type="Pfam" id="PF01966">
    <property type="entry name" value="HD"/>
    <property type="match status" value="1"/>
</dbReference>
<dbReference type="AlphaFoldDB" id="B9K8N4"/>
<reference evidence="2 3" key="1">
    <citation type="journal article" date="2009" name="Biosci. Biotechnol. Biochem.">
        <title>WeGAS: a web-based microbial genome annotation system.</title>
        <authorList>
            <person name="Lee D."/>
            <person name="Seo H."/>
            <person name="Park C."/>
            <person name="Park K."/>
        </authorList>
    </citation>
    <scope>NUCLEOTIDE SEQUENCE [LARGE SCALE GENOMIC DNA]</scope>
    <source>
        <strain evidence="3">ATCC 49049 / DSM 4359 / NBRC 107923 / NS-E</strain>
    </source>
</reference>
<dbReference type="EMBL" id="CP000916">
    <property type="protein sequence ID" value="ACM23317.1"/>
    <property type="molecule type" value="Genomic_DNA"/>
</dbReference>
<dbReference type="InterPro" id="IPR003607">
    <property type="entry name" value="HD/PDEase_dom"/>
</dbReference>
<sequence length="182" mass="20595">MISRENAFALLKKHVRTKNLIKHCLATEAVMRALAREFNEDEEKWGIAGLLHDLDYDYTKDNPDEHGLKTLEILKEEDVPEDVLNAILAHCGKKEPETLMEKALYAVDPVTGFIVAAALIRPEKKLEVLDVDFLMRRFKEKAFARGASREQIRSCEKLGLSLERFLGISLEAMKSIASDLGL</sequence>
<keyword evidence="3" id="KW-1185">Reference proteome</keyword>
<dbReference type="eggNOG" id="COG2316">
    <property type="taxonomic scope" value="Bacteria"/>
</dbReference>
<gene>
    <name evidence="2" type="ordered locus">CTN_1141</name>
</gene>
<evidence type="ECO:0000313" key="2">
    <source>
        <dbReference type="EMBL" id="ACM23317.1"/>
    </source>
</evidence>
<evidence type="ECO:0000259" key="1">
    <source>
        <dbReference type="PROSITE" id="PS51831"/>
    </source>
</evidence>
<dbReference type="Proteomes" id="UP000000445">
    <property type="component" value="Chromosome"/>
</dbReference>
<dbReference type="InterPro" id="IPR006675">
    <property type="entry name" value="HDIG_dom"/>
</dbReference>
<proteinExistence type="predicted"/>
<name>B9K8N4_THENN</name>
<dbReference type="KEGG" id="tna:CTN_1141"/>
<dbReference type="NCBIfam" id="TIGR00277">
    <property type="entry name" value="HDIG"/>
    <property type="match status" value="1"/>
</dbReference>